<dbReference type="InterPro" id="IPR034829">
    <property type="entry name" value="DnaD-like_sf"/>
</dbReference>
<feature type="domain" description="DnaB/C C-terminal" evidence="3">
    <location>
        <begin position="159"/>
        <end position="228"/>
    </location>
</feature>
<dbReference type="InterPro" id="IPR006343">
    <property type="entry name" value="DnaB/C_C"/>
</dbReference>
<dbReference type="Pfam" id="PF07261">
    <property type="entry name" value="DnaB_2"/>
    <property type="match status" value="1"/>
</dbReference>
<evidence type="ECO:0000256" key="2">
    <source>
        <dbReference type="SAM" id="MobiDB-lite"/>
    </source>
</evidence>
<dbReference type="NCBIfam" id="TIGR01446">
    <property type="entry name" value="DnaD_dom"/>
    <property type="match status" value="1"/>
</dbReference>
<dbReference type="Gene3D" id="1.10.10.630">
    <property type="entry name" value="DnaD domain-like"/>
    <property type="match status" value="1"/>
</dbReference>
<dbReference type="RefSeq" id="WP_245779714.1">
    <property type="nucleotide sequence ID" value="NZ_FOYM01000013.1"/>
</dbReference>
<dbReference type="EMBL" id="FOYM01000013">
    <property type="protein sequence ID" value="SFR06580.1"/>
    <property type="molecule type" value="Genomic_DNA"/>
</dbReference>
<dbReference type="InterPro" id="IPR053843">
    <property type="entry name" value="DnaD_N"/>
</dbReference>
<evidence type="ECO:0000256" key="1">
    <source>
        <dbReference type="ARBA" id="ARBA00093462"/>
    </source>
</evidence>
<accession>A0A1I6DMA7</accession>
<feature type="compositionally biased region" description="Basic and acidic residues" evidence="2">
    <location>
        <begin position="246"/>
        <end position="256"/>
    </location>
</feature>
<protein>
    <submittedName>
        <fullName evidence="5">DNA replication protein DnaD</fullName>
    </submittedName>
</protein>
<comment type="similarity">
    <text evidence="1">Belongs to the DnaB/DnaD family.</text>
</comment>
<evidence type="ECO:0000259" key="3">
    <source>
        <dbReference type="Pfam" id="PF07261"/>
    </source>
</evidence>
<dbReference type="AlphaFoldDB" id="A0A1I6DMA7"/>
<dbReference type="Gene3D" id="1.10.10.10">
    <property type="entry name" value="Winged helix-like DNA-binding domain superfamily/Winged helix DNA-binding domain"/>
    <property type="match status" value="1"/>
</dbReference>
<dbReference type="STRING" id="39060.SAMN05660706_11387"/>
<name>A0A1I6DMA7_9FIRM</name>
<feature type="region of interest" description="Disordered" evidence="2">
    <location>
        <begin position="234"/>
        <end position="264"/>
    </location>
</feature>
<dbReference type="SUPFAM" id="SSF158499">
    <property type="entry name" value="DnaD domain-like"/>
    <property type="match status" value="1"/>
</dbReference>
<keyword evidence="6" id="KW-1185">Reference proteome</keyword>
<dbReference type="PANTHER" id="PTHR37293:SF6">
    <property type="entry name" value="DNA REPLICATION PROTEIN DNAD"/>
    <property type="match status" value="1"/>
</dbReference>
<feature type="domain" description="DnaD N-terminal" evidence="4">
    <location>
        <begin position="34"/>
        <end position="129"/>
    </location>
</feature>
<dbReference type="Pfam" id="PF21984">
    <property type="entry name" value="DnaD_N"/>
    <property type="match status" value="1"/>
</dbReference>
<evidence type="ECO:0000313" key="5">
    <source>
        <dbReference type="EMBL" id="SFR06580.1"/>
    </source>
</evidence>
<dbReference type="PANTHER" id="PTHR37293">
    <property type="entry name" value="PHAGE REPLICATION PROTEIN-RELATED"/>
    <property type="match status" value="1"/>
</dbReference>
<sequence length="264" mass="30308">MGNIRQGGTVKKYKKGNITAAFGTDLFTHGSTAIPNLLLKLYKHLGISDTEMMLLIQLFRLRTEEKIYLPAPSLLRELLSGNEEQITGDLESLVHKELLKITDFFDAEQNLVIKGYDFEPLFEKLSEVWACTKVKENETIKKLLTDGNMDSYKALNLYTSFENEFGRPLSPMEVEQIKIWSQKISPVMVLEALRRAVLMGKHNFKYIDGILLEWEKNNIRTPANIEEYDRKFKTKQSNKPGAGARLHNDKKSDKKSLIQSLYMS</sequence>
<organism evidence="5 6">
    <name type="scientific">Desulfoscipio geothermicus DSM 3669</name>
    <dbReference type="NCBI Taxonomy" id="1121426"/>
    <lineage>
        <taxon>Bacteria</taxon>
        <taxon>Bacillati</taxon>
        <taxon>Bacillota</taxon>
        <taxon>Clostridia</taxon>
        <taxon>Eubacteriales</taxon>
        <taxon>Desulfallaceae</taxon>
        <taxon>Desulfoscipio</taxon>
    </lineage>
</organism>
<evidence type="ECO:0000259" key="4">
    <source>
        <dbReference type="Pfam" id="PF21984"/>
    </source>
</evidence>
<proteinExistence type="inferred from homology"/>
<dbReference type="InterPro" id="IPR036388">
    <property type="entry name" value="WH-like_DNA-bd_sf"/>
</dbReference>
<evidence type="ECO:0000313" key="6">
    <source>
        <dbReference type="Proteomes" id="UP000199584"/>
    </source>
</evidence>
<dbReference type="InterPro" id="IPR053162">
    <property type="entry name" value="DnaD"/>
</dbReference>
<gene>
    <name evidence="5" type="ORF">SAMN05660706_11387</name>
</gene>
<reference evidence="6" key="1">
    <citation type="submission" date="2016-10" db="EMBL/GenBank/DDBJ databases">
        <authorList>
            <person name="Varghese N."/>
            <person name="Submissions S."/>
        </authorList>
    </citation>
    <scope>NUCLEOTIDE SEQUENCE [LARGE SCALE GENOMIC DNA]</scope>
    <source>
        <strain evidence="6">DSM 3669</strain>
    </source>
</reference>
<dbReference type="Proteomes" id="UP000199584">
    <property type="component" value="Unassembled WGS sequence"/>
</dbReference>